<dbReference type="InterPro" id="IPR029058">
    <property type="entry name" value="AB_hydrolase_fold"/>
</dbReference>
<dbReference type="GO" id="GO:0004301">
    <property type="term" value="F:epoxide hydrolase activity"/>
    <property type="evidence" value="ECO:0007669"/>
    <property type="project" value="TreeGrafter"/>
</dbReference>
<keyword evidence="7" id="KW-1185">Reference proteome</keyword>
<dbReference type="InterPro" id="IPR010497">
    <property type="entry name" value="Epoxide_hydro_N"/>
</dbReference>
<dbReference type="PANTHER" id="PTHR21661:SF39">
    <property type="entry name" value="HYDROLASE, PUTATIVE (AFU_ORTHOLOGUE AFUA_3G08960)-RELATED"/>
    <property type="match status" value="1"/>
</dbReference>
<evidence type="ECO:0000256" key="2">
    <source>
        <dbReference type="ARBA" id="ARBA00022801"/>
    </source>
</evidence>
<feature type="active site" description="Proton donor" evidence="3">
    <location>
        <position position="316"/>
    </location>
</feature>
<dbReference type="OrthoDB" id="7130006at2759"/>
<comment type="similarity">
    <text evidence="1">Belongs to the peptidase S33 family.</text>
</comment>
<comment type="caution">
    <text evidence="6">The sequence shown here is derived from an EMBL/GenBank/DDBJ whole genome shotgun (WGS) entry which is preliminary data.</text>
</comment>
<feature type="compositionally biased region" description="Basic and acidic residues" evidence="4">
    <location>
        <begin position="335"/>
        <end position="345"/>
    </location>
</feature>
<evidence type="ECO:0000313" key="7">
    <source>
        <dbReference type="Proteomes" id="UP000606974"/>
    </source>
</evidence>
<dbReference type="InterPro" id="IPR016292">
    <property type="entry name" value="Epoxide_hydrolase"/>
</dbReference>
<dbReference type="SUPFAM" id="SSF53474">
    <property type="entry name" value="alpha/beta-Hydrolases"/>
    <property type="match status" value="1"/>
</dbReference>
<evidence type="ECO:0000313" key="6">
    <source>
        <dbReference type="EMBL" id="KAF7505040.1"/>
    </source>
</evidence>
<dbReference type="PRINTS" id="PR00412">
    <property type="entry name" value="EPOXHYDRLASE"/>
</dbReference>
<feature type="active site" description="Nucleophile" evidence="3">
    <location>
        <position position="194"/>
    </location>
</feature>
<dbReference type="GO" id="GO:0097176">
    <property type="term" value="P:epoxide metabolic process"/>
    <property type="evidence" value="ECO:0007669"/>
    <property type="project" value="TreeGrafter"/>
</dbReference>
<keyword evidence="2" id="KW-0378">Hydrolase</keyword>
<feature type="domain" description="Epoxide hydrolase N-terminal" evidence="5">
    <location>
        <begin position="14"/>
        <end position="126"/>
    </location>
</feature>
<accession>A0A8H7AH37</accession>
<dbReference type="AlphaFoldDB" id="A0A8H7AH37"/>
<evidence type="ECO:0000256" key="4">
    <source>
        <dbReference type="SAM" id="MobiDB-lite"/>
    </source>
</evidence>
<gene>
    <name evidence="6" type="ORF">GJ744_001494</name>
</gene>
<dbReference type="PANTHER" id="PTHR21661">
    <property type="entry name" value="EPOXIDE HYDROLASE 1-RELATED"/>
    <property type="match status" value="1"/>
</dbReference>
<dbReference type="Gene3D" id="3.40.50.1820">
    <property type="entry name" value="alpha/beta hydrolase"/>
    <property type="match status" value="1"/>
</dbReference>
<organism evidence="6 7">
    <name type="scientific">Endocarpon pusillum</name>
    <dbReference type="NCBI Taxonomy" id="364733"/>
    <lineage>
        <taxon>Eukaryota</taxon>
        <taxon>Fungi</taxon>
        <taxon>Dikarya</taxon>
        <taxon>Ascomycota</taxon>
        <taxon>Pezizomycotina</taxon>
        <taxon>Eurotiomycetes</taxon>
        <taxon>Chaetothyriomycetidae</taxon>
        <taxon>Verrucariales</taxon>
        <taxon>Verrucariaceae</taxon>
        <taxon>Endocarpon</taxon>
    </lineage>
</organism>
<feature type="region of interest" description="Disordered" evidence="4">
    <location>
        <begin position="335"/>
        <end position="354"/>
    </location>
</feature>
<dbReference type="EMBL" id="JAACFV010000120">
    <property type="protein sequence ID" value="KAF7505040.1"/>
    <property type="molecule type" value="Genomic_DNA"/>
</dbReference>
<dbReference type="InterPro" id="IPR000639">
    <property type="entry name" value="Epox_hydrolase-like"/>
</dbReference>
<protein>
    <recommendedName>
        <fullName evidence="5">Epoxide hydrolase N-terminal domain-containing protein</fullName>
    </recommendedName>
</protein>
<dbReference type="PIRSF" id="PIRSF001112">
    <property type="entry name" value="Epoxide_hydrolase"/>
    <property type="match status" value="1"/>
</dbReference>
<reference evidence="6" key="1">
    <citation type="submission" date="2020-02" db="EMBL/GenBank/DDBJ databases">
        <authorList>
            <person name="Palmer J.M."/>
        </authorList>
    </citation>
    <scope>NUCLEOTIDE SEQUENCE</scope>
    <source>
        <strain evidence="6">EPUS1.4</strain>
        <tissue evidence="6">Thallus</tissue>
    </source>
</reference>
<feature type="active site" description="Proton acceptor" evidence="3">
    <location>
        <position position="389"/>
    </location>
</feature>
<name>A0A8H7AH37_9EURO</name>
<dbReference type="Proteomes" id="UP000606974">
    <property type="component" value="Unassembled WGS sequence"/>
</dbReference>
<proteinExistence type="inferred from homology"/>
<dbReference type="Pfam" id="PF06441">
    <property type="entry name" value="EHN"/>
    <property type="match status" value="1"/>
</dbReference>
<sequence length="416" mass="46434">MSFSTLPSGVNDAVKPFTLNTPADEIAELKTLIKHSKIAVPTFENSQTDGKYGVDREWMQNIKEKWLKFDWSKTEDRLNSFPHFKASITDDDGTKYDIHFAALFSQKADAVPVIMLHGWPGSFLEFMPIFQLLKDKHTPETLPYHVIVPSHPGYTLSSGPPTNKDRSYWDMARILDRLMSMLGFGDGYIAQGGDLGSAVARVMGAMYPGCKAVHVNLLIMAKAPPNTVEDDLTDSEKQGIARGMEFLNRGMAYGLEHATKPSTIGLVLASNPIALMAWIGEKFLHWSDVNPSDETIIESVTLYWLTNTIERCIYPYRHDLPNGVGTLISAVSPNDDAHRFHDTPHDPSQSQSKPLGFSSFPKELSLIPRSWAESQGNLVWYRKHDKGGHFAALEQPDLLWGDVVDFVGQVWGKGNE</sequence>
<evidence type="ECO:0000256" key="1">
    <source>
        <dbReference type="ARBA" id="ARBA00010088"/>
    </source>
</evidence>
<evidence type="ECO:0000256" key="3">
    <source>
        <dbReference type="PIRSR" id="PIRSR001112-1"/>
    </source>
</evidence>
<evidence type="ECO:0000259" key="5">
    <source>
        <dbReference type="Pfam" id="PF06441"/>
    </source>
</evidence>